<evidence type="ECO:0000313" key="3">
    <source>
        <dbReference type="Proteomes" id="UP000324143"/>
    </source>
</evidence>
<protein>
    <recommendedName>
        <fullName evidence="4">Phasin family protein</fullName>
    </recommendedName>
</protein>
<evidence type="ECO:0008006" key="4">
    <source>
        <dbReference type="Google" id="ProtNLM"/>
    </source>
</evidence>
<reference evidence="2" key="1">
    <citation type="submission" date="2019-08" db="EMBL/GenBank/DDBJ databases">
        <title>Genomic characterization of a novel candidate phylum (ARYD3) from a high temperature, high salinity tertiary oil reservoir in north central Oklahoma, USA.</title>
        <authorList>
            <person name="Youssef N.H."/>
            <person name="Yadav A."/>
            <person name="Elshahed M.S."/>
        </authorList>
    </citation>
    <scope>NUCLEOTIDE SEQUENCE [LARGE SCALE GENOMIC DNA]</scope>
    <source>
        <strain evidence="2">ARYD3</strain>
    </source>
</reference>
<evidence type="ECO:0000313" key="2">
    <source>
        <dbReference type="EMBL" id="TYB31674.1"/>
    </source>
</evidence>
<keyword evidence="3" id="KW-1185">Reference proteome</keyword>
<name>A0A5D0MD36_9BACT</name>
<sequence>MKDFLKKTILTGIGIASLTGEKIKEIGKKIAEESKMSEEEGEKFVDEILKQSEKTKKNIEKKVDEYVKKSLDKLDIPNQDKVEKLEKRINKLEKKLKEITTKDE</sequence>
<comment type="caution">
    <text evidence="2">The sequence shown here is derived from an EMBL/GenBank/DDBJ whole genome shotgun (WGS) entry which is preliminary data.</text>
</comment>
<gene>
    <name evidence="2" type="ORF">FXF47_03500</name>
</gene>
<dbReference type="Proteomes" id="UP000324143">
    <property type="component" value="Unassembled WGS sequence"/>
</dbReference>
<proteinExistence type="predicted"/>
<dbReference type="InterPro" id="IPR008769">
    <property type="entry name" value="PhaF_PhaI"/>
</dbReference>
<dbReference type="Pfam" id="PF05597">
    <property type="entry name" value="Phasin"/>
    <property type="match status" value="1"/>
</dbReference>
<organism evidence="2 3">
    <name type="scientific">Candidatus Mcinerneyibacterium aminivorans</name>
    <dbReference type="NCBI Taxonomy" id="2703815"/>
    <lineage>
        <taxon>Bacteria</taxon>
        <taxon>Candidatus Macinerneyibacteriota</taxon>
        <taxon>Candidatus Mcinerneyibacteria</taxon>
        <taxon>Candidatus Mcinerneyibacteriales</taxon>
        <taxon>Candidatus Mcinerneyibacteriaceae</taxon>
        <taxon>Candidatus Mcinerneyibacterium</taxon>
    </lineage>
</organism>
<dbReference type="EMBL" id="VSIX01000032">
    <property type="protein sequence ID" value="TYB31674.1"/>
    <property type="molecule type" value="Genomic_DNA"/>
</dbReference>
<feature type="coiled-coil region" evidence="1">
    <location>
        <begin position="45"/>
        <end position="102"/>
    </location>
</feature>
<accession>A0A5D0MD36</accession>
<evidence type="ECO:0000256" key="1">
    <source>
        <dbReference type="SAM" id="Coils"/>
    </source>
</evidence>
<keyword evidence="1" id="KW-0175">Coiled coil</keyword>
<dbReference type="AlphaFoldDB" id="A0A5D0MD36"/>
<dbReference type="PANTHER" id="PTHR38664">
    <property type="entry name" value="SLR0058 PROTEIN"/>
    <property type="match status" value="1"/>
</dbReference>
<dbReference type="PANTHER" id="PTHR38664:SF1">
    <property type="entry name" value="SLR0058 PROTEIN"/>
    <property type="match status" value="1"/>
</dbReference>